<evidence type="ECO:0000313" key="2">
    <source>
        <dbReference type="EMBL" id="CAK9142341.1"/>
    </source>
</evidence>
<sequence>MEDHRRAKSTLLPFNRNTATPTFGTGDGNGDADFDSALFLPIVSNHFYTMQAQAEAMAQFSIYKALVIAFIVAVVTVFAQDSGMALAASPDAGATFSRPIFGVVIETSLIVLFFLFRH</sequence>
<accession>A0ABC8RBI6</accession>
<reference evidence="2 3" key="1">
    <citation type="submission" date="2024-02" db="EMBL/GenBank/DDBJ databases">
        <authorList>
            <person name="Vignale AGUSTIN F."/>
            <person name="Sosa J E."/>
            <person name="Modenutti C."/>
        </authorList>
    </citation>
    <scope>NUCLEOTIDE SEQUENCE [LARGE SCALE GENOMIC DNA]</scope>
</reference>
<proteinExistence type="predicted"/>
<dbReference type="EMBL" id="CAUOFW020001224">
    <property type="protein sequence ID" value="CAK9142341.1"/>
    <property type="molecule type" value="Genomic_DNA"/>
</dbReference>
<keyword evidence="1" id="KW-0472">Membrane</keyword>
<evidence type="ECO:0000313" key="3">
    <source>
        <dbReference type="Proteomes" id="UP001642360"/>
    </source>
</evidence>
<keyword evidence="1" id="KW-0812">Transmembrane</keyword>
<dbReference type="PANTHER" id="PTHR33659:SF11">
    <property type="entry name" value="TRANSMEMBRANE PROTEIN"/>
    <property type="match status" value="1"/>
</dbReference>
<dbReference type="PANTHER" id="PTHR33659">
    <property type="entry name" value="PROTEIN, PUTATIVE-RELATED-RELATED"/>
    <property type="match status" value="1"/>
</dbReference>
<name>A0ABC8RBI6_9AQUA</name>
<feature type="transmembrane region" description="Helical" evidence="1">
    <location>
        <begin position="60"/>
        <end position="79"/>
    </location>
</feature>
<dbReference type="Proteomes" id="UP001642360">
    <property type="component" value="Unassembled WGS sequence"/>
</dbReference>
<dbReference type="AlphaFoldDB" id="A0ABC8RBI6"/>
<protein>
    <submittedName>
        <fullName evidence="2">Uncharacterized protein</fullName>
    </submittedName>
</protein>
<organism evidence="2 3">
    <name type="scientific">Ilex paraguariensis</name>
    <name type="common">yerba mate</name>
    <dbReference type="NCBI Taxonomy" id="185542"/>
    <lineage>
        <taxon>Eukaryota</taxon>
        <taxon>Viridiplantae</taxon>
        <taxon>Streptophyta</taxon>
        <taxon>Embryophyta</taxon>
        <taxon>Tracheophyta</taxon>
        <taxon>Spermatophyta</taxon>
        <taxon>Magnoliopsida</taxon>
        <taxon>eudicotyledons</taxon>
        <taxon>Gunneridae</taxon>
        <taxon>Pentapetalae</taxon>
        <taxon>asterids</taxon>
        <taxon>campanulids</taxon>
        <taxon>Aquifoliales</taxon>
        <taxon>Aquifoliaceae</taxon>
        <taxon>Ilex</taxon>
    </lineage>
</organism>
<keyword evidence="3" id="KW-1185">Reference proteome</keyword>
<gene>
    <name evidence="2" type="ORF">ILEXP_LOCUS10024</name>
</gene>
<comment type="caution">
    <text evidence="2">The sequence shown here is derived from an EMBL/GenBank/DDBJ whole genome shotgun (WGS) entry which is preliminary data.</text>
</comment>
<keyword evidence="1" id="KW-1133">Transmembrane helix</keyword>
<feature type="transmembrane region" description="Helical" evidence="1">
    <location>
        <begin position="99"/>
        <end position="116"/>
    </location>
</feature>
<evidence type="ECO:0000256" key="1">
    <source>
        <dbReference type="SAM" id="Phobius"/>
    </source>
</evidence>